<dbReference type="STRING" id="52.CMC5_037260"/>
<sequence>MHELQWVDELYQAFCQTLPGMLHAEAQGLACTLGLAPSRDIPWSAVFSHGITLAAPAMLTELMPHVRGTTVQDALLAHMLAIIDAFGSDRVADGQVRQTWQLETLLAHVRRSRDAAMQRLAALADGAAVPDFTTVDESVAQIIAQEREVLAHRHPVSQARYLAVSRVKQRSGIPASVALAAAAGWNTRWRETLSHMLESIWLALQFYDDVMDWEDDWARGGAWAVALTHGALQEQRHPAGDGPRAPVASALSLEETKALVLSTGTLVRMLELSRHEFTRARRRAEVLGARRIAAWARAREGQMRELVRCEAESPGYAHRARALSAWARTVLA</sequence>
<organism evidence="1 2">
    <name type="scientific">Chondromyces crocatus</name>
    <dbReference type="NCBI Taxonomy" id="52"/>
    <lineage>
        <taxon>Bacteria</taxon>
        <taxon>Pseudomonadati</taxon>
        <taxon>Myxococcota</taxon>
        <taxon>Polyangia</taxon>
        <taxon>Polyangiales</taxon>
        <taxon>Polyangiaceae</taxon>
        <taxon>Chondromyces</taxon>
    </lineage>
</organism>
<dbReference type="RefSeq" id="WP_050431639.1">
    <property type="nucleotide sequence ID" value="NZ_CP012159.1"/>
</dbReference>
<reference evidence="1 2" key="1">
    <citation type="submission" date="2015-07" db="EMBL/GenBank/DDBJ databases">
        <title>Genome analysis of myxobacterium Chondromyces crocatus Cm c5 reveals a high potential for natural compound synthesis and the genetic basis for the loss of fruiting body formation.</title>
        <authorList>
            <person name="Zaburannyi N."/>
            <person name="Bunk B."/>
            <person name="Maier J."/>
            <person name="Overmann J."/>
            <person name="Mueller R."/>
        </authorList>
    </citation>
    <scope>NUCLEOTIDE SEQUENCE [LARGE SCALE GENOMIC DNA]</scope>
    <source>
        <strain evidence="1 2">Cm c5</strain>
    </source>
</reference>
<gene>
    <name evidence="1" type="ORF">CMC5_037260</name>
</gene>
<accession>A0A0K1EFX7</accession>
<dbReference type="OrthoDB" id="5495226at2"/>
<name>A0A0K1EFX7_CHOCO</name>
<dbReference type="Proteomes" id="UP000067626">
    <property type="component" value="Chromosome"/>
</dbReference>
<evidence type="ECO:0000313" key="2">
    <source>
        <dbReference type="Proteomes" id="UP000067626"/>
    </source>
</evidence>
<proteinExistence type="predicted"/>
<protein>
    <submittedName>
        <fullName evidence="1">Uncharacterized protein</fullName>
    </submittedName>
</protein>
<dbReference type="EMBL" id="CP012159">
    <property type="protein sequence ID" value="AKT39577.1"/>
    <property type="molecule type" value="Genomic_DNA"/>
</dbReference>
<evidence type="ECO:0000313" key="1">
    <source>
        <dbReference type="EMBL" id="AKT39577.1"/>
    </source>
</evidence>
<dbReference type="AlphaFoldDB" id="A0A0K1EFX7"/>
<keyword evidence="2" id="KW-1185">Reference proteome</keyword>
<dbReference type="KEGG" id="ccro:CMC5_037260"/>